<gene>
    <name evidence="2" type="ORF">G6F50_017130</name>
</gene>
<evidence type="ECO:0000313" key="2">
    <source>
        <dbReference type="EMBL" id="KAG1530711.1"/>
    </source>
</evidence>
<protein>
    <recommendedName>
        <fullName evidence="4">Secreted protein</fullName>
    </recommendedName>
</protein>
<evidence type="ECO:0008006" key="4">
    <source>
        <dbReference type="Google" id="ProtNLM"/>
    </source>
</evidence>
<feature type="chain" id="PRO_5040340996" description="Secreted protein" evidence="1">
    <location>
        <begin position="24"/>
        <end position="118"/>
    </location>
</feature>
<dbReference type="AlphaFoldDB" id="A0A9P7C0M3"/>
<accession>A0A9P7C0M3</accession>
<comment type="caution">
    <text evidence="2">The sequence shown here is derived from an EMBL/GenBank/DDBJ whole genome shotgun (WGS) entry which is preliminary data.</text>
</comment>
<organism evidence="2 3">
    <name type="scientific">Rhizopus delemar</name>
    <dbReference type="NCBI Taxonomy" id="936053"/>
    <lineage>
        <taxon>Eukaryota</taxon>
        <taxon>Fungi</taxon>
        <taxon>Fungi incertae sedis</taxon>
        <taxon>Mucoromycota</taxon>
        <taxon>Mucoromycotina</taxon>
        <taxon>Mucoromycetes</taxon>
        <taxon>Mucorales</taxon>
        <taxon>Mucorineae</taxon>
        <taxon>Rhizopodaceae</taxon>
        <taxon>Rhizopus</taxon>
    </lineage>
</organism>
<sequence length="118" mass="12058">MAAVTFGLAVVPALSATPAVVTAAPESGSVPLLKLSRLRSKAVFPPMMLTATARPTAAPCVAMEPATVMAYSADASDAFTRTASPETPARLPALIVLRLPRPPTPATATNVPTRPPGR</sequence>
<evidence type="ECO:0000313" key="3">
    <source>
        <dbReference type="Proteomes" id="UP000740926"/>
    </source>
</evidence>
<feature type="signal peptide" evidence="1">
    <location>
        <begin position="1"/>
        <end position="23"/>
    </location>
</feature>
<dbReference type="Proteomes" id="UP000740926">
    <property type="component" value="Unassembled WGS sequence"/>
</dbReference>
<keyword evidence="1" id="KW-0732">Signal</keyword>
<keyword evidence="3" id="KW-1185">Reference proteome</keyword>
<dbReference type="EMBL" id="JAANIU010011967">
    <property type="protein sequence ID" value="KAG1530711.1"/>
    <property type="molecule type" value="Genomic_DNA"/>
</dbReference>
<evidence type="ECO:0000256" key="1">
    <source>
        <dbReference type="SAM" id="SignalP"/>
    </source>
</evidence>
<reference evidence="2 3" key="1">
    <citation type="journal article" date="2020" name="Microb. Genom.">
        <title>Genetic diversity of clinical and environmental Mucorales isolates obtained from an investigation of mucormycosis cases among solid organ transplant recipients.</title>
        <authorList>
            <person name="Nguyen M.H."/>
            <person name="Kaul D."/>
            <person name="Muto C."/>
            <person name="Cheng S.J."/>
            <person name="Richter R.A."/>
            <person name="Bruno V.M."/>
            <person name="Liu G."/>
            <person name="Beyhan S."/>
            <person name="Sundermann A.J."/>
            <person name="Mounaud S."/>
            <person name="Pasculle A.W."/>
            <person name="Nierman W.C."/>
            <person name="Driscoll E."/>
            <person name="Cumbie R."/>
            <person name="Clancy C.J."/>
            <person name="Dupont C.L."/>
        </authorList>
    </citation>
    <scope>NUCLEOTIDE SEQUENCE [LARGE SCALE GENOMIC DNA]</scope>
    <source>
        <strain evidence="2 3">GL24</strain>
    </source>
</reference>
<proteinExistence type="predicted"/>
<name>A0A9P7C0M3_9FUNG</name>